<dbReference type="AlphaFoldDB" id="A0A1V3FTU7"/>
<evidence type="ECO:0000313" key="3">
    <source>
        <dbReference type="Proteomes" id="UP000188458"/>
    </source>
</evidence>
<sequence>MPEFQTFFTPARLNEFWYYVKWLLFYVAPAIMIVAAAGALSMFIAMIKKSFANTKKIDENDQNGEDYEIRRY</sequence>
<evidence type="ECO:0000256" key="1">
    <source>
        <dbReference type="SAM" id="Phobius"/>
    </source>
</evidence>
<name>A0A1V3FTU7_9BACL</name>
<keyword evidence="1" id="KW-1133">Transmembrane helix</keyword>
<gene>
    <name evidence="2" type="ORF">BO219_06475</name>
</gene>
<organism evidence="2 3">
    <name type="scientific">Anoxybacillus kestanbolensis</name>
    <dbReference type="NCBI Taxonomy" id="227476"/>
    <lineage>
        <taxon>Bacteria</taxon>
        <taxon>Bacillati</taxon>
        <taxon>Bacillota</taxon>
        <taxon>Bacilli</taxon>
        <taxon>Bacillales</taxon>
        <taxon>Anoxybacillaceae</taxon>
        <taxon>Anoxybacillus</taxon>
    </lineage>
</organism>
<evidence type="ECO:0000313" key="2">
    <source>
        <dbReference type="EMBL" id="OOE05026.1"/>
    </source>
</evidence>
<keyword evidence="1" id="KW-0812">Transmembrane</keyword>
<keyword evidence="1" id="KW-0472">Membrane</keyword>
<reference evidence="3" key="1">
    <citation type="submission" date="2016-11" db="EMBL/GenBank/DDBJ databases">
        <title>Draft genome sequence of Anoxybacillus sp. strain 103 isolated from the Qarvajar hot spring in Nagorno-Karabach.</title>
        <authorList>
            <person name="Hovhannisyan P."/>
            <person name="Panosyan H."/>
            <person name="Birkeland N.-K."/>
        </authorList>
    </citation>
    <scope>NUCLEOTIDE SEQUENCE [LARGE SCALE GENOMIC DNA]</scope>
    <source>
        <strain evidence="3">103</strain>
    </source>
</reference>
<feature type="transmembrane region" description="Helical" evidence="1">
    <location>
        <begin position="23"/>
        <end position="47"/>
    </location>
</feature>
<protein>
    <submittedName>
        <fullName evidence="2">Uncharacterized protein</fullName>
    </submittedName>
</protein>
<comment type="caution">
    <text evidence="2">The sequence shown here is derived from an EMBL/GenBank/DDBJ whole genome shotgun (WGS) entry which is preliminary data.</text>
</comment>
<proteinExistence type="predicted"/>
<dbReference type="Proteomes" id="UP000188458">
    <property type="component" value="Unassembled WGS sequence"/>
</dbReference>
<dbReference type="RefSeq" id="WP_077428875.1">
    <property type="nucleotide sequence ID" value="NZ_MQAD01000005.1"/>
</dbReference>
<dbReference type="EMBL" id="MQAD01000005">
    <property type="protein sequence ID" value="OOE05026.1"/>
    <property type="molecule type" value="Genomic_DNA"/>
</dbReference>
<accession>A0A1V3FTU7</accession>
<keyword evidence="3" id="KW-1185">Reference proteome</keyword>